<dbReference type="InterPro" id="IPR053135">
    <property type="entry name" value="AKR2_Oxidoreductase"/>
</dbReference>
<keyword evidence="2" id="KW-1185">Reference proteome</keyword>
<dbReference type="Gene3D" id="3.20.20.100">
    <property type="entry name" value="NADP-dependent oxidoreductase domain"/>
    <property type="match status" value="1"/>
</dbReference>
<name>A0A2K9NP24_BACTC</name>
<dbReference type="AlphaFoldDB" id="A0A2K9NP24"/>
<dbReference type="InterPro" id="IPR036812">
    <property type="entry name" value="NAD(P)_OxRdtase_dom_sf"/>
</dbReference>
<reference evidence="1 2" key="1">
    <citation type="submission" date="2018-01" db="EMBL/GenBank/DDBJ databases">
        <title>Complete genome sequence of Bacteriovorax stolpii DSM12778.</title>
        <authorList>
            <person name="Tang B."/>
            <person name="Chang J."/>
        </authorList>
    </citation>
    <scope>NUCLEOTIDE SEQUENCE [LARGE SCALE GENOMIC DNA]</scope>
    <source>
        <strain evidence="1 2">DSM 12778</strain>
    </source>
</reference>
<accession>A0A2K9NP24</accession>
<protein>
    <submittedName>
        <fullName evidence="1">Uncharacterized protein</fullName>
    </submittedName>
</protein>
<evidence type="ECO:0000313" key="2">
    <source>
        <dbReference type="Proteomes" id="UP000235584"/>
    </source>
</evidence>
<dbReference type="RefSeq" id="WP_102242120.1">
    <property type="nucleotide sequence ID" value="NZ_CP025704.1"/>
</dbReference>
<dbReference type="PANTHER" id="PTHR43312:SF1">
    <property type="entry name" value="NADP-DEPENDENT OXIDOREDUCTASE DOMAIN-CONTAINING PROTEIN"/>
    <property type="match status" value="1"/>
</dbReference>
<gene>
    <name evidence="1" type="ORF">C0V70_01635</name>
</gene>
<dbReference type="SUPFAM" id="SSF51430">
    <property type="entry name" value="NAD(P)-linked oxidoreductase"/>
    <property type="match status" value="1"/>
</dbReference>
<evidence type="ECO:0000313" key="1">
    <source>
        <dbReference type="EMBL" id="AUN96825.1"/>
    </source>
</evidence>
<organism evidence="1 2">
    <name type="scientific">Bacteriovorax stolpii</name>
    <name type="common">Bdellovibrio stolpii</name>
    <dbReference type="NCBI Taxonomy" id="960"/>
    <lineage>
        <taxon>Bacteria</taxon>
        <taxon>Pseudomonadati</taxon>
        <taxon>Bdellovibrionota</taxon>
        <taxon>Bacteriovoracia</taxon>
        <taxon>Bacteriovoracales</taxon>
        <taxon>Bacteriovoracaceae</taxon>
        <taxon>Bacteriovorax</taxon>
    </lineage>
</organism>
<proteinExistence type="predicted"/>
<dbReference type="EMBL" id="CP025704">
    <property type="protein sequence ID" value="AUN96825.1"/>
    <property type="molecule type" value="Genomic_DNA"/>
</dbReference>
<dbReference type="Proteomes" id="UP000235584">
    <property type="component" value="Chromosome"/>
</dbReference>
<dbReference type="KEGG" id="bsto:C0V70_01635"/>
<dbReference type="CDD" id="cd19097">
    <property type="entry name" value="AKR_unchar"/>
    <property type="match status" value="1"/>
</dbReference>
<dbReference type="PANTHER" id="PTHR43312">
    <property type="entry name" value="D-THREO-ALDOSE 1-DEHYDROGENASE"/>
    <property type="match status" value="1"/>
</dbReference>
<dbReference type="Pfam" id="PF00248">
    <property type="entry name" value="Aldo_ket_red"/>
    <property type="match status" value="1"/>
</dbReference>
<dbReference type="InterPro" id="IPR023210">
    <property type="entry name" value="NADP_OxRdtase_dom"/>
</dbReference>
<sequence>MGKLVLGTVQFGLNYGVANDQGKPAFESVKQMLDLAYEQGIDELDTADAYGDSQEVLRSYSDQSSVQFQIMSKFIDDGTNTFLGFFNNSLKRLNRQSLKGYYFHRFEDYKKFQSFKEVEELKAQKKLELFGVSLYSISELREVVADSRIDLIQLPFNALDNSHEKRELLAEAHRQGKKIYIRSAFLQGVLVMPEDKIPAHLTPLKKDLQSLKQIAADAGLSMQELCLGYLNSKKFIDGILIGVDNVDQLKTNINLSKISLSKAVVDSVELVIVQDQDLLNPAKWGK</sequence>